<evidence type="ECO:0000256" key="1">
    <source>
        <dbReference type="ARBA" id="ARBA00022737"/>
    </source>
</evidence>
<evidence type="ECO:0000256" key="2">
    <source>
        <dbReference type="ARBA" id="ARBA00023043"/>
    </source>
</evidence>
<reference evidence="6" key="2">
    <citation type="submission" date="2024-12" db="EMBL/GenBank/DDBJ databases">
        <authorList>
            <person name="Estrada K."/>
            <person name="Bobes R.J."/>
            <person name="Sanchez-Flores A."/>
            <person name="Laclette J.P."/>
        </authorList>
    </citation>
    <scope>NUCLEOTIDE SEQUENCE</scope>
    <source>
        <strain evidence="6">WFUcys</strain>
        <tissue evidence="6">Peritoneal cavity of infected mice</tissue>
    </source>
</reference>
<evidence type="ECO:0000256" key="4">
    <source>
        <dbReference type="SAM" id="MobiDB-lite"/>
    </source>
</evidence>
<evidence type="ECO:0000313" key="7">
    <source>
        <dbReference type="Proteomes" id="UP001651158"/>
    </source>
</evidence>
<dbReference type="SUPFAM" id="SSF48403">
    <property type="entry name" value="Ankyrin repeat"/>
    <property type="match status" value="1"/>
</dbReference>
<dbReference type="InterPro" id="IPR002110">
    <property type="entry name" value="Ankyrin_rpt"/>
</dbReference>
<dbReference type="Pfam" id="PF12796">
    <property type="entry name" value="Ank_2"/>
    <property type="match status" value="3"/>
</dbReference>
<dbReference type="Proteomes" id="UP001651158">
    <property type="component" value="Unassembled WGS sequence"/>
</dbReference>
<dbReference type="Gene3D" id="1.25.40.20">
    <property type="entry name" value="Ankyrin repeat-containing domain"/>
    <property type="match status" value="2"/>
</dbReference>
<dbReference type="EMBL" id="JAKROA010000003">
    <property type="protein sequence ID" value="KAL5108862.1"/>
    <property type="molecule type" value="Genomic_DNA"/>
</dbReference>
<keyword evidence="7" id="KW-1185">Reference proteome</keyword>
<dbReference type="InterPro" id="IPR036770">
    <property type="entry name" value="Ankyrin_rpt-contain_sf"/>
</dbReference>
<dbReference type="PROSITE" id="PS50297">
    <property type="entry name" value="ANK_REP_REGION"/>
    <property type="match status" value="2"/>
</dbReference>
<keyword evidence="2 3" id="KW-0040">ANK repeat</keyword>
<protein>
    <submittedName>
        <fullName evidence="6">Ankyrin repeat and KH domain-containing protein 1</fullName>
    </submittedName>
</protein>
<comment type="caution">
    <text evidence="6">The sequence shown here is derived from an EMBL/GenBank/DDBJ whole genome shotgun (WGS) entry which is preliminary data.</text>
</comment>
<feature type="region of interest" description="Disordered" evidence="4">
    <location>
        <begin position="1"/>
        <end position="20"/>
    </location>
</feature>
<dbReference type="PROSITE" id="PS50088">
    <property type="entry name" value="ANK_REPEAT"/>
    <property type="match status" value="2"/>
</dbReference>
<dbReference type="EMBL" id="JAKROA010000003">
    <property type="protein sequence ID" value="KAL5109116.1"/>
    <property type="molecule type" value="Genomic_DNA"/>
</dbReference>
<dbReference type="SMART" id="SM00248">
    <property type="entry name" value="ANK"/>
    <property type="match status" value="7"/>
</dbReference>
<feature type="repeat" description="ANK" evidence="3">
    <location>
        <begin position="118"/>
        <end position="150"/>
    </location>
</feature>
<feature type="repeat" description="ANK" evidence="3">
    <location>
        <begin position="223"/>
        <end position="255"/>
    </location>
</feature>
<evidence type="ECO:0000313" key="6">
    <source>
        <dbReference type="EMBL" id="KAL5109116.1"/>
    </source>
</evidence>
<sequence length="287" mass="30715">MTDSHDETIGLDGGEADTDPLTLSQTVRANNVTRVKQLLQGGANPEVCDADDTTIPLIEATLWGFAKVVEALLLHGALPSHTDVINNTALHWAIAACHWNCLMLLLNHGSPLETANYKFCTPLMQAAFYGHIEIVQCLIDRGANVDQPLNSNKDSALTLACEMGDNEIIGILLKVGESNQGAEVNRYEDSVDAPILAAICGGNLDIVKLLIAYHANIEERNKVGYTPLMLAAQKGAGDMVTELLDVGACIDAAANDGHETALPIARAYNRKGVKEVLLTALAQRNNP</sequence>
<keyword evidence="1" id="KW-0677">Repeat</keyword>
<reference evidence="6 7" key="1">
    <citation type="journal article" date="2022" name="Front. Cell. Infect. Microbiol.">
        <title>The Genomes of Two Strains of Taenia crassiceps the Animal Model for the Study of Human Cysticercosis.</title>
        <authorList>
            <person name="Bobes R.J."/>
            <person name="Estrada K."/>
            <person name="Rios-Valencia D.G."/>
            <person name="Calderon-Gallegos A."/>
            <person name="de la Torre P."/>
            <person name="Carrero J.C."/>
            <person name="Sanchez-Flores A."/>
            <person name="Laclette J.P."/>
        </authorList>
    </citation>
    <scope>NUCLEOTIDE SEQUENCE [LARGE SCALE GENOMIC DNA]</scope>
    <source>
        <strain evidence="6">WFUcys</strain>
    </source>
</reference>
<accession>A0ABR4QHL2</accession>
<evidence type="ECO:0000256" key="3">
    <source>
        <dbReference type="PROSITE-ProRule" id="PRU00023"/>
    </source>
</evidence>
<dbReference type="PANTHER" id="PTHR24171">
    <property type="entry name" value="ANKYRIN REPEAT DOMAIN-CONTAINING PROTEIN 39-RELATED"/>
    <property type="match status" value="1"/>
</dbReference>
<proteinExistence type="predicted"/>
<gene>
    <name evidence="5" type="ORF">TcWFU_004585</name>
    <name evidence="6" type="ORF">TcWFU_006693</name>
</gene>
<organism evidence="6 7">
    <name type="scientific">Taenia crassiceps</name>
    <dbReference type="NCBI Taxonomy" id="6207"/>
    <lineage>
        <taxon>Eukaryota</taxon>
        <taxon>Metazoa</taxon>
        <taxon>Spiralia</taxon>
        <taxon>Lophotrochozoa</taxon>
        <taxon>Platyhelminthes</taxon>
        <taxon>Cestoda</taxon>
        <taxon>Eucestoda</taxon>
        <taxon>Cyclophyllidea</taxon>
        <taxon>Taeniidae</taxon>
        <taxon>Taenia</taxon>
    </lineage>
</organism>
<name>A0ABR4QHL2_9CEST</name>
<evidence type="ECO:0000313" key="5">
    <source>
        <dbReference type="EMBL" id="KAL5108862.1"/>
    </source>
</evidence>